<dbReference type="PANTHER" id="PTHR48109:SF4">
    <property type="entry name" value="DIHYDROOROTATE DEHYDROGENASE (QUINONE), MITOCHONDRIAL"/>
    <property type="match status" value="1"/>
</dbReference>
<dbReference type="EC" id="1.3.5.2" evidence="11"/>
<feature type="binding site" evidence="11">
    <location>
        <position position="182"/>
    </location>
    <ligand>
        <name>substrate</name>
    </ligand>
</feature>
<dbReference type="GO" id="GO:0006207">
    <property type="term" value="P:'de novo' pyrimidine nucleobase biosynthetic process"/>
    <property type="evidence" value="ECO:0007669"/>
    <property type="project" value="UniProtKB-UniRule"/>
</dbReference>
<dbReference type="OrthoDB" id="9802377at2"/>
<dbReference type="GO" id="GO:0005886">
    <property type="term" value="C:plasma membrane"/>
    <property type="evidence" value="ECO:0007669"/>
    <property type="project" value="UniProtKB-SubCell"/>
</dbReference>
<dbReference type="Gene3D" id="3.20.20.70">
    <property type="entry name" value="Aldolase class I"/>
    <property type="match status" value="1"/>
</dbReference>
<feature type="binding site" evidence="11">
    <location>
        <position position="177"/>
    </location>
    <ligand>
        <name>FMN</name>
        <dbReference type="ChEBI" id="CHEBI:58210"/>
    </ligand>
</feature>
<feature type="binding site" evidence="11">
    <location>
        <position position="302"/>
    </location>
    <ligand>
        <name>FMN</name>
        <dbReference type="ChEBI" id="CHEBI:58210"/>
    </ligand>
</feature>
<evidence type="ECO:0000256" key="1">
    <source>
        <dbReference type="ARBA" id="ARBA00003125"/>
    </source>
</evidence>
<dbReference type="InterPro" id="IPR050074">
    <property type="entry name" value="DHO_dehydrogenase"/>
</dbReference>
<proteinExistence type="inferred from homology"/>
<feature type="binding site" evidence="11">
    <location>
        <begin position="116"/>
        <end position="120"/>
    </location>
    <ligand>
        <name>substrate</name>
    </ligand>
</feature>
<evidence type="ECO:0000256" key="3">
    <source>
        <dbReference type="ARBA" id="ARBA00005161"/>
    </source>
</evidence>
<comment type="subcellular location">
    <subcellularLocation>
        <location evidence="11">Cell membrane</location>
        <topology evidence="11">Peripheral membrane protein</topology>
    </subcellularLocation>
    <subcellularLocation>
        <location evidence="2">Membrane</location>
    </subcellularLocation>
</comment>
<reference evidence="13 14" key="1">
    <citation type="submission" date="2019-08" db="EMBL/GenBank/DDBJ databases">
        <title>Bradymonadales sp. TMQ2.</title>
        <authorList>
            <person name="Liang Q."/>
        </authorList>
    </citation>
    <scope>NUCLEOTIDE SEQUENCE [LARGE SCALE GENOMIC DNA]</scope>
    <source>
        <strain evidence="13 14">TMQ2</strain>
    </source>
</reference>
<dbReference type="GO" id="GO:0005737">
    <property type="term" value="C:cytoplasm"/>
    <property type="evidence" value="ECO:0007669"/>
    <property type="project" value="InterPro"/>
</dbReference>
<evidence type="ECO:0000313" key="14">
    <source>
        <dbReference type="Proteomes" id="UP000321046"/>
    </source>
</evidence>
<comment type="subunit">
    <text evidence="11">Monomer.</text>
</comment>
<dbReference type="CDD" id="cd04738">
    <property type="entry name" value="DHOD_2_like"/>
    <property type="match status" value="1"/>
</dbReference>
<feature type="binding site" evidence="11">
    <location>
        <position position="273"/>
    </location>
    <ligand>
        <name>FMN</name>
        <dbReference type="ChEBI" id="CHEBI:58210"/>
    </ligand>
</feature>
<evidence type="ECO:0000256" key="8">
    <source>
        <dbReference type="ARBA" id="ARBA00023002"/>
    </source>
</evidence>
<dbReference type="HAMAP" id="MF_00225">
    <property type="entry name" value="DHO_dh_type2"/>
    <property type="match status" value="1"/>
</dbReference>
<keyword evidence="11" id="KW-1003">Cell membrane</keyword>
<dbReference type="AlphaFoldDB" id="A0A5C6X6M2"/>
<dbReference type="PROSITE" id="PS00911">
    <property type="entry name" value="DHODEHASE_1"/>
    <property type="match status" value="1"/>
</dbReference>
<feature type="binding site" evidence="11">
    <location>
        <position position="71"/>
    </location>
    <ligand>
        <name>substrate</name>
    </ligand>
</feature>
<keyword evidence="8 11" id="KW-0560">Oxidoreductase</keyword>
<evidence type="ECO:0000313" key="13">
    <source>
        <dbReference type="EMBL" id="TXD32211.1"/>
    </source>
</evidence>
<keyword evidence="7 11" id="KW-0665">Pyrimidine biosynthesis</keyword>
<evidence type="ECO:0000256" key="5">
    <source>
        <dbReference type="ARBA" id="ARBA00022630"/>
    </source>
</evidence>
<evidence type="ECO:0000256" key="2">
    <source>
        <dbReference type="ARBA" id="ARBA00004370"/>
    </source>
</evidence>
<dbReference type="NCBIfam" id="NF003645">
    <property type="entry name" value="PRK05286.1-2"/>
    <property type="match status" value="1"/>
</dbReference>
<keyword evidence="6 11" id="KW-0288">FMN</keyword>
<feature type="binding site" evidence="11">
    <location>
        <position position="91"/>
    </location>
    <ligand>
        <name>FMN</name>
        <dbReference type="ChEBI" id="CHEBI:58210"/>
    </ligand>
</feature>
<dbReference type="PANTHER" id="PTHR48109">
    <property type="entry name" value="DIHYDROOROTATE DEHYDROGENASE (QUINONE), MITOCHONDRIAL-RELATED"/>
    <property type="match status" value="1"/>
</dbReference>
<dbReference type="NCBIfam" id="NF003648">
    <property type="entry name" value="PRK05286.2-1"/>
    <property type="match status" value="1"/>
</dbReference>
<evidence type="ECO:0000256" key="10">
    <source>
        <dbReference type="ARBA" id="ARBA00048639"/>
    </source>
</evidence>
<sequence>MVYRALRGAMFRLEPERAHHLAMGALAAVTASAATRELLRGAVGVNDPRLKQEVWGLGFENPVGLAAGFDKDARWVNALGALGFGHVEVGTVTALAQAGNARPRLFRLVDDRGLLNRMGFNNAGSEAVARRLKGVKVEPVLGVNIGKSKVTPLEDAAEDYATTLRRLHDFADYIVVNVSSPNTPGLRSLQGRGPLEGLLRRLKALNLELSEGTRRRPLLVKVSPDLGDQALDEVVEVVEAVGLDGIVATNTTVSRQGLRSAGVEAMGAGGVSGRPVRSRSLEVIGRIYARSQGRVPIVGVGGIFGAEDALAALEAGASLVQVWTGFVYEGPLVVRRINRGLLRLMEARGYAEVGEAVGAAHRR</sequence>
<feature type="active site" description="Nucleophile" evidence="11">
    <location>
        <position position="180"/>
    </location>
</feature>
<comment type="caution">
    <text evidence="13">The sequence shown here is derived from an EMBL/GenBank/DDBJ whole genome shotgun (WGS) entry which is preliminary data.</text>
</comment>
<dbReference type="InterPro" id="IPR013785">
    <property type="entry name" value="Aldolase_TIM"/>
</dbReference>
<feature type="binding site" evidence="11">
    <location>
        <position position="144"/>
    </location>
    <ligand>
        <name>FMN</name>
        <dbReference type="ChEBI" id="CHEBI:58210"/>
    </ligand>
</feature>
<feature type="domain" description="Dihydroorotate dehydrogenase catalytic" evidence="12">
    <location>
        <begin position="50"/>
        <end position="345"/>
    </location>
</feature>
<evidence type="ECO:0000256" key="6">
    <source>
        <dbReference type="ARBA" id="ARBA00022643"/>
    </source>
</evidence>
<evidence type="ECO:0000256" key="11">
    <source>
        <dbReference type="HAMAP-Rule" id="MF_00225"/>
    </source>
</evidence>
<comment type="cofactor">
    <cofactor evidence="11">
        <name>FMN</name>
        <dbReference type="ChEBI" id="CHEBI:58210"/>
    </cofactor>
    <text evidence="11">Binds 1 FMN per subunit.</text>
</comment>
<feature type="binding site" evidence="11">
    <location>
        <position position="221"/>
    </location>
    <ligand>
        <name>FMN</name>
        <dbReference type="ChEBI" id="CHEBI:58210"/>
    </ligand>
</feature>
<dbReference type="InterPro" id="IPR005719">
    <property type="entry name" value="Dihydroorotate_DH_2"/>
</dbReference>
<comment type="catalytic activity">
    <reaction evidence="10 11">
        <text>(S)-dihydroorotate + a quinone = orotate + a quinol</text>
        <dbReference type="Rhea" id="RHEA:30187"/>
        <dbReference type="ChEBI" id="CHEBI:24646"/>
        <dbReference type="ChEBI" id="CHEBI:30839"/>
        <dbReference type="ChEBI" id="CHEBI:30864"/>
        <dbReference type="ChEBI" id="CHEBI:132124"/>
        <dbReference type="EC" id="1.3.5.2"/>
    </reaction>
</comment>
<keyword evidence="5 11" id="KW-0285">Flavoprotein</keyword>
<comment type="function">
    <text evidence="1 11">Catalyzes the conversion of dihydroorotate to orotate with quinone as electron acceptor.</text>
</comment>
<feature type="binding site" evidence="11">
    <location>
        <position position="177"/>
    </location>
    <ligand>
        <name>substrate</name>
    </ligand>
</feature>
<keyword evidence="9 11" id="KW-0472">Membrane</keyword>
<dbReference type="GO" id="GO:0106430">
    <property type="term" value="F:dihydroorotate dehydrogenase (quinone) activity"/>
    <property type="evidence" value="ECO:0007669"/>
    <property type="project" value="UniProtKB-EC"/>
</dbReference>
<feature type="binding site" evidence="11">
    <location>
        <begin position="67"/>
        <end position="71"/>
    </location>
    <ligand>
        <name>FMN</name>
        <dbReference type="ChEBI" id="CHEBI:58210"/>
    </ligand>
</feature>
<accession>A0A5C6X6M2</accession>
<evidence type="ECO:0000256" key="4">
    <source>
        <dbReference type="ARBA" id="ARBA00005359"/>
    </source>
</evidence>
<feature type="binding site" evidence="11">
    <location>
        <begin position="250"/>
        <end position="251"/>
    </location>
    <ligand>
        <name>substrate</name>
    </ligand>
</feature>
<comment type="caution">
    <text evidence="11">Lacks conserved residue(s) required for the propagation of feature annotation.</text>
</comment>
<evidence type="ECO:0000256" key="9">
    <source>
        <dbReference type="ARBA" id="ARBA00023136"/>
    </source>
</evidence>
<protein>
    <recommendedName>
        <fullName evidence="11">Dihydroorotate dehydrogenase (quinone)</fullName>
        <ecNumber evidence="11">1.3.5.2</ecNumber>
    </recommendedName>
    <alternativeName>
        <fullName evidence="11">DHOdehase</fullName>
        <shortName evidence="11">DHOD</shortName>
        <shortName evidence="11">DHODase</shortName>
    </alternativeName>
    <alternativeName>
        <fullName evidence="11">Dihydroorotate oxidase</fullName>
    </alternativeName>
</protein>
<dbReference type="EMBL" id="VOSL01000137">
    <property type="protein sequence ID" value="TXD32211.1"/>
    <property type="molecule type" value="Genomic_DNA"/>
</dbReference>
<dbReference type="NCBIfam" id="TIGR01036">
    <property type="entry name" value="pyrD_sub2"/>
    <property type="match status" value="1"/>
</dbReference>
<dbReference type="SUPFAM" id="SSF51395">
    <property type="entry name" value="FMN-linked oxidoreductases"/>
    <property type="match status" value="1"/>
</dbReference>
<dbReference type="Proteomes" id="UP000321046">
    <property type="component" value="Unassembled WGS sequence"/>
</dbReference>
<dbReference type="InterPro" id="IPR001295">
    <property type="entry name" value="Dihydroorotate_DH_CS"/>
</dbReference>
<gene>
    <name evidence="11" type="primary">pyrD</name>
    <name evidence="13" type="ORF">FRC96_18495</name>
</gene>
<feature type="binding site" evidence="11">
    <location>
        <position position="249"/>
    </location>
    <ligand>
        <name>FMN</name>
        <dbReference type="ChEBI" id="CHEBI:58210"/>
    </ligand>
</feature>
<dbReference type="Pfam" id="PF01180">
    <property type="entry name" value="DHO_dh"/>
    <property type="match status" value="1"/>
</dbReference>
<evidence type="ECO:0000256" key="7">
    <source>
        <dbReference type="ARBA" id="ARBA00022975"/>
    </source>
</evidence>
<evidence type="ECO:0000259" key="12">
    <source>
        <dbReference type="Pfam" id="PF01180"/>
    </source>
</evidence>
<comment type="similarity">
    <text evidence="4 11">Belongs to the dihydroorotate dehydrogenase family. Type 2 subfamily.</text>
</comment>
<comment type="pathway">
    <text evidence="3 11">Pyrimidine metabolism; UMP biosynthesis via de novo pathway; orotate from (S)-dihydroorotate (quinone route): step 1/1.</text>
</comment>
<dbReference type="NCBIfam" id="NF003652">
    <property type="entry name" value="PRK05286.2-5"/>
    <property type="match status" value="1"/>
</dbReference>
<dbReference type="InterPro" id="IPR005720">
    <property type="entry name" value="Dihydroorotate_DH_cat"/>
</dbReference>
<dbReference type="GO" id="GO:0044205">
    <property type="term" value="P:'de novo' UMP biosynthetic process"/>
    <property type="evidence" value="ECO:0007669"/>
    <property type="project" value="UniProtKB-UniRule"/>
</dbReference>
<dbReference type="UniPathway" id="UPA00070">
    <property type="reaction ID" value="UER00946"/>
</dbReference>
<organism evidence="13 14">
    <name type="scientific">Lujinxingia vulgaris</name>
    <dbReference type="NCBI Taxonomy" id="2600176"/>
    <lineage>
        <taxon>Bacteria</taxon>
        <taxon>Deltaproteobacteria</taxon>
        <taxon>Bradymonadales</taxon>
        <taxon>Lujinxingiaceae</taxon>
        <taxon>Lujinxingia</taxon>
    </lineage>
</organism>
<name>A0A5C6X6M2_9DELT</name>